<feature type="region of interest" description="Disordered" evidence="1">
    <location>
        <begin position="109"/>
        <end position="134"/>
    </location>
</feature>
<dbReference type="EMBL" id="JACEEZ010014727">
    <property type="protein sequence ID" value="KAG0719321.1"/>
    <property type="molecule type" value="Genomic_DNA"/>
</dbReference>
<proteinExistence type="predicted"/>
<feature type="region of interest" description="Disordered" evidence="1">
    <location>
        <begin position="159"/>
        <end position="179"/>
    </location>
</feature>
<evidence type="ECO:0000313" key="2">
    <source>
        <dbReference type="EMBL" id="KAG0719321.1"/>
    </source>
</evidence>
<gene>
    <name evidence="2" type="ORF">GWK47_050762</name>
</gene>
<sequence length="179" mass="19651">MVSRVSGEHVVTGAAGQAAQGSQRLLGDCRKLRTSCWFLSSFASVALSDYAGPVYGTKLEGQKLLASGCESLTRDRDSRQAIGLFDIFKTVGTNSQCWRHLTRHFQNAPQDLQTTHPGSVTSHSEASSPRADPEAQLTNRAFHLQSCKPLDKWDHLKSHQPHTAHLKEEKPPLASTSFI</sequence>
<evidence type="ECO:0000256" key="1">
    <source>
        <dbReference type="SAM" id="MobiDB-lite"/>
    </source>
</evidence>
<accession>A0A8J4Y9S0</accession>
<reference evidence="2" key="1">
    <citation type="submission" date="2020-07" db="EMBL/GenBank/DDBJ databases">
        <title>The High-quality genome of the commercially important snow crab, Chionoecetes opilio.</title>
        <authorList>
            <person name="Jeong J.-H."/>
            <person name="Ryu S."/>
        </authorList>
    </citation>
    <scope>NUCLEOTIDE SEQUENCE</scope>
    <source>
        <strain evidence="2">MADBK_172401_WGS</strain>
        <tissue evidence="2">Digestive gland</tissue>
    </source>
</reference>
<evidence type="ECO:0000313" key="3">
    <source>
        <dbReference type="Proteomes" id="UP000770661"/>
    </source>
</evidence>
<dbReference type="AlphaFoldDB" id="A0A8J4Y9S0"/>
<comment type="caution">
    <text evidence="2">The sequence shown here is derived from an EMBL/GenBank/DDBJ whole genome shotgun (WGS) entry which is preliminary data.</text>
</comment>
<organism evidence="2 3">
    <name type="scientific">Chionoecetes opilio</name>
    <name type="common">Atlantic snow crab</name>
    <name type="synonym">Cancer opilio</name>
    <dbReference type="NCBI Taxonomy" id="41210"/>
    <lineage>
        <taxon>Eukaryota</taxon>
        <taxon>Metazoa</taxon>
        <taxon>Ecdysozoa</taxon>
        <taxon>Arthropoda</taxon>
        <taxon>Crustacea</taxon>
        <taxon>Multicrustacea</taxon>
        <taxon>Malacostraca</taxon>
        <taxon>Eumalacostraca</taxon>
        <taxon>Eucarida</taxon>
        <taxon>Decapoda</taxon>
        <taxon>Pleocyemata</taxon>
        <taxon>Brachyura</taxon>
        <taxon>Eubrachyura</taxon>
        <taxon>Majoidea</taxon>
        <taxon>Majidae</taxon>
        <taxon>Chionoecetes</taxon>
    </lineage>
</organism>
<dbReference type="Proteomes" id="UP000770661">
    <property type="component" value="Unassembled WGS sequence"/>
</dbReference>
<feature type="compositionally biased region" description="Polar residues" evidence="1">
    <location>
        <begin position="109"/>
        <end position="127"/>
    </location>
</feature>
<protein>
    <submittedName>
        <fullName evidence="2">Uncharacterized protein</fullName>
    </submittedName>
</protein>
<name>A0A8J4Y9S0_CHIOP</name>
<keyword evidence="3" id="KW-1185">Reference proteome</keyword>